<sequence length="63" mass="7196">MEMDCKKKNGHSHVVFKLRDMQLVQTCKTTSHSQDLCSGEIKRSVASFFTMTGLYFSFSFKAP</sequence>
<name>A0A0E9QGR0_ANGAN</name>
<evidence type="ECO:0000313" key="1">
    <source>
        <dbReference type="EMBL" id="JAH15964.1"/>
    </source>
</evidence>
<reference evidence="1" key="2">
    <citation type="journal article" date="2015" name="Fish Shellfish Immunol.">
        <title>Early steps in the European eel (Anguilla anguilla)-Vibrio vulnificus interaction in the gills: Role of the RtxA13 toxin.</title>
        <authorList>
            <person name="Callol A."/>
            <person name="Pajuelo D."/>
            <person name="Ebbesson L."/>
            <person name="Teles M."/>
            <person name="MacKenzie S."/>
            <person name="Amaro C."/>
        </authorList>
    </citation>
    <scope>NUCLEOTIDE SEQUENCE</scope>
</reference>
<reference evidence="1" key="1">
    <citation type="submission" date="2014-11" db="EMBL/GenBank/DDBJ databases">
        <authorList>
            <person name="Amaro Gonzalez C."/>
        </authorList>
    </citation>
    <scope>NUCLEOTIDE SEQUENCE</scope>
</reference>
<organism evidence="1">
    <name type="scientific">Anguilla anguilla</name>
    <name type="common">European freshwater eel</name>
    <name type="synonym">Muraena anguilla</name>
    <dbReference type="NCBI Taxonomy" id="7936"/>
    <lineage>
        <taxon>Eukaryota</taxon>
        <taxon>Metazoa</taxon>
        <taxon>Chordata</taxon>
        <taxon>Craniata</taxon>
        <taxon>Vertebrata</taxon>
        <taxon>Euteleostomi</taxon>
        <taxon>Actinopterygii</taxon>
        <taxon>Neopterygii</taxon>
        <taxon>Teleostei</taxon>
        <taxon>Anguilliformes</taxon>
        <taxon>Anguillidae</taxon>
        <taxon>Anguilla</taxon>
    </lineage>
</organism>
<protein>
    <submittedName>
        <fullName evidence="1">Uncharacterized protein</fullName>
    </submittedName>
</protein>
<accession>A0A0E9QGR0</accession>
<proteinExistence type="predicted"/>
<dbReference type="EMBL" id="GBXM01092613">
    <property type="protein sequence ID" value="JAH15964.1"/>
    <property type="molecule type" value="Transcribed_RNA"/>
</dbReference>
<dbReference type="AlphaFoldDB" id="A0A0E9QGR0"/>